<evidence type="ECO:0000313" key="6">
    <source>
        <dbReference type="EMBL" id="SVA92341.1"/>
    </source>
</evidence>
<evidence type="ECO:0000256" key="4">
    <source>
        <dbReference type="ARBA" id="ARBA00022801"/>
    </source>
</evidence>
<evidence type="ECO:0000256" key="5">
    <source>
        <dbReference type="ARBA" id="ARBA00022884"/>
    </source>
</evidence>
<feature type="non-terminal residue" evidence="6">
    <location>
        <position position="1"/>
    </location>
</feature>
<dbReference type="Pfam" id="PF00825">
    <property type="entry name" value="Ribonuclease_P"/>
    <property type="match status" value="1"/>
</dbReference>
<dbReference type="InterPro" id="IPR020568">
    <property type="entry name" value="Ribosomal_Su5_D2-typ_SF"/>
</dbReference>
<evidence type="ECO:0000256" key="1">
    <source>
        <dbReference type="ARBA" id="ARBA00022694"/>
    </source>
</evidence>
<proteinExistence type="predicted"/>
<accession>A0A381ZTT4</accession>
<keyword evidence="4" id="KW-0378">Hydrolase</keyword>
<dbReference type="AlphaFoldDB" id="A0A381ZTT4"/>
<dbReference type="GO" id="GO:0000049">
    <property type="term" value="F:tRNA binding"/>
    <property type="evidence" value="ECO:0007669"/>
    <property type="project" value="InterPro"/>
</dbReference>
<keyword evidence="5" id="KW-0694">RNA-binding</keyword>
<evidence type="ECO:0000256" key="2">
    <source>
        <dbReference type="ARBA" id="ARBA00022722"/>
    </source>
</evidence>
<keyword evidence="2" id="KW-0540">Nuclease</keyword>
<keyword evidence="3" id="KW-0255">Endonuclease</keyword>
<sequence length="101" mass="11495">VFLKDSGFVLVYRAQSPKSSCGVRVGFSVGKKVQPRAVDRNKTKRMLRESFRLFFPKAFSHSSVFYDLVLICNERAVPSFDLTSDKIKSLLLSFSEIIKND</sequence>
<protein>
    <submittedName>
        <fullName evidence="6">Uncharacterized protein</fullName>
    </submittedName>
</protein>
<dbReference type="InterPro" id="IPR000100">
    <property type="entry name" value="RNase_P"/>
</dbReference>
<dbReference type="GO" id="GO:0004526">
    <property type="term" value="F:ribonuclease P activity"/>
    <property type="evidence" value="ECO:0007669"/>
    <property type="project" value="InterPro"/>
</dbReference>
<dbReference type="Gene3D" id="3.30.230.10">
    <property type="match status" value="1"/>
</dbReference>
<dbReference type="SUPFAM" id="SSF54211">
    <property type="entry name" value="Ribosomal protein S5 domain 2-like"/>
    <property type="match status" value="1"/>
</dbReference>
<dbReference type="InterPro" id="IPR014721">
    <property type="entry name" value="Ribsml_uS5_D2-typ_fold_subgr"/>
</dbReference>
<name>A0A381ZTT4_9ZZZZ</name>
<organism evidence="6">
    <name type="scientific">marine metagenome</name>
    <dbReference type="NCBI Taxonomy" id="408172"/>
    <lineage>
        <taxon>unclassified sequences</taxon>
        <taxon>metagenomes</taxon>
        <taxon>ecological metagenomes</taxon>
    </lineage>
</organism>
<keyword evidence="1" id="KW-0819">tRNA processing</keyword>
<dbReference type="EMBL" id="UINC01022529">
    <property type="protein sequence ID" value="SVA92341.1"/>
    <property type="molecule type" value="Genomic_DNA"/>
</dbReference>
<dbReference type="GO" id="GO:0008033">
    <property type="term" value="P:tRNA processing"/>
    <property type="evidence" value="ECO:0007669"/>
    <property type="project" value="UniProtKB-KW"/>
</dbReference>
<reference evidence="6" key="1">
    <citation type="submission" date="2018-05" db="EMBL/GenBank/DDBJ databases">
        <authorList>
            <person name="Lanie J.A."/>
            <person name="Ng W.-L."/>
            <person name="Kazmierczak K.M."/>
            <person name="Andrzejewski T.M."/>
            <person name="Davidsen T.M."/>
            <person name="Wayne K.J."/>
            <person name="Tettelin H."/>
            <person name="Glass J.I."/>
            <person name="Rusch D."/>
            <person name="Podicherti R."/>
            <person name="Tsui H.-C.T."/>
            <person name="Winkler M.E."/>
        </authorList>
    </citation>
    <scope>NUCLEOTIDE SEQUENCE</scope>
</reference>
<gene>
    <name evidence="6" type="ORF">METZ01_LOCUS145195</name>
</gene>
<evidence type="ECO:0000256" key="3">
    <source>
        <dbReference type="ARBA" id="ARBA00022759"/>
    </source>
</evidence>